<dbReference type="EMBL" id="LPXN01000001">
    <property type="protein sequence ID" value="KZD12790.1"/>
    <property type="molecule type" value="Genomic_DNA"/>
</dbReference>
<dbReference type="PANTHER" id="PTHR48100">
    <property type="entry name" value="BROAD-SPECIFICITY PHOSPHATASE YOR283W-RELATED"/>
    <property type="match status" value="1"/>
</dbReference>
<evidence type="ECO:0000313" key="2">
    <source>
        <dbReference type="Proteomes" id="UP000076400"/>
    </source>
</evidence>
<evidence type="ECO:0008006" key="3">
    <source>
        <dbReference type="Google" id="ProtNLM"/>
    </source>
</evidence>
<dbReference type="RefSeq" id="WP_067550917.1">
    <property type="nucleotide sequence ID" value="NZ_LPXN01000001.1"/>
</dbReference>
<proteinExistence type="predicted"/>
<gene>
    <name evidence="1" type="ORF">AUP43_00155</name>
</gene>
<dbReference type="Gene3D" id="3.40.50.1240">
    <property type="entry name" value="Phosphoglycerate mutase-like"/>
    <property type="match status" value="1"/>
</dbReference>
<organism evidence="1 2">
    <name type="scientific">Oceanibaculum pacificum</name>
    <dbReference type="NCBI Taxonomy" id="580166"/>
    <lineage>
        <taxon>Bacteria</taxon>
        <taxon>Pseudomonadati</taxon>
        <taxon>Pseudomonadota</taxon>
        <taxon>Alphaproteobacteria</taxon>
        <taxon>Rhodospirillales</taxon>
        <taxon>Oceanibaculaceae</taxon>
        <taxon>Oceanibaculum</taxon>
    </lineage>
</organism>
<keyword evidence="2" id="KW-1185">Reference proteome</keyword>
<dbReference type="SMART" id="SM00855">
    <property type="entry name" value="PGAM"/>
    <property type="match status" value="1"/>
</dbReference>
<dbReference type="SUPFAM" id="SSF53254">
    <property type="entry name" value="Phosphoglycerate mutase-like"/>
    <property type="match status" value="1"/>
</dbReference>
<dbReference type="GO" id="GO:0005737">
    <property type="term" value="C:cytoplasm"/>
    <property type="evidence" value="ECO:0007669"/>
    <property type="project" value="TreeGrafter"/>
</dbReference>
<dbReference type="CDD" id="cd07067">
    <property type="entry name" value="HP_PGM_like"/>
    <property type="match status" value="1"/>
</dbReference>
<dbReference type="Proteomes" id="UP000076400">
    <property type="component" value="Unassembled WGS sequence"/>
</dbReference>
<comment type="caution">
    <text evidence="1">The sequence shown here is derived from an EMBL/GenBank/DDBJ whole genome shotgun (WGS) entry which is preliminary data.</text>
</comment>
<protein>
    <recommendedName>
        <fullName evidence="3">Phosphoglycerate mutase</fullName>
    </recommendedName>
</protein>
<dbReference type="PANTHER" id="PTHR48100:SF1">
    <property type="entry name" value="HISTIDINE PHOSPHATASE FAMILY PROTEIN-RELATED"/>
    <property type="match status" value="1"/>
</dbReference>
<dbReference type="GO" id="GO:0016791">
    <property type="term" value="F:phosphatase activity"/>
    <property type="evidence" value="ECO:0007669"/>
    <property type="project" value="TreeGrafter"/>
</dbReference>
<dbReference type="InterPro" id="IPR013078">
    <property type="entry name" value="His_Pase_superF_clade-1"/>
</dbReference>
<dbReference type="InterPro" id="IPR029033">
    <property type="entry name" value="His_PPase_superfam"/>
</dbReference>
<dbReference type="InterPro" id="IPR050275">
    <property type="entry name" value="PGM_Phosphatase"/>
</dbReference>
<evidence type="ECO:0000313" key="1">
    <source>
        <dbReference type="EMBL" id="KZD12790.1"/>
    </source>
</evidence>
<reference evidence="1 2" key="1">
    <citation type="submission" date="2015-12" db="EMBL/GenBank/DDBJ databases">
        <title>Genome sequence of Oceanibaculum pacificum MCCC 1A02656.</title>
        <authorList>
            <person name="Lu L."/>
            <person name="Lai Q."/>
            <person name="Shao Z."/>
            <person name="Qian P."/>
        </authorList>
    </citation>
    <scope>NUCLEOTIDE SEQUENCE [LARGE SCALE GENOMIC DNA]</scope>
    <source>
        <strain evidence="1 2">MCCC 1A02656</strain>
    </source>
</reference>
<dbReference type="AlphaFoldDB" id="A0A154WH03"/>
<sequence>MSSDNRTTTRWWWIRHAPVTSDGGRVYGASDLPADCSDRAAFEGLARHLPQEAVWVTSHLMRTHQTMDAIGAAGYPLPAEESPRNIEIDLGEQSFGELQGRSRQEIFATNEFQRHRFWLSAVDVVPPGGESFEQLIGRVVPVVERLTQTYHLKDVICVAHGGTIRAALSHALRIPAASALHFRIDNLSVTRLDHHAPDRLWPDPDWQVVTVNHHPR</sequence>
<dbReference type="Pfam" id="PF00300">
    <property type="entry name" value="His_Phos_1"/>
    <property type="match status" value="1"/>
</dbReference>
<dbReference type="OrthoDB" id="8347407at2"/>
<accession>A0A154WH03</accession>
<dbReference type="STRING" id="580166.AUP43_00155"/>
<name>A0A154WH03_9PROT</name>